<dbReference type="InterPro" id="IPR036589">
    <property type="entry name" value="HCY_dom_sf"/>
</dbReference>
<dbReference type="Gene3D" id="3.20.20.330">
    <property type="entry name" value="Homocysteine-binding-like domain"/>
    <property type="match status" value="1"/>
</dbReference>
<protein>
    <recommendedName>
        <fullName evidence="7">Methionine synthase</fullName>
        <ecNumber evidence="6">2.1.1.13</ecNumber>
    </recommendedName>
    <alternativeName>
        <fullName evidence="18">5-methyltetrahydrofolate--homocysteine methyltransferase</fullName>
    </alternativeName>
</protein>
<evidence type="ECO:0000256" key="2">
    <source>
        <dbReference type="ARBA" id="ARBA00001947"/>
    </source>
</evidence>
<evidence type="ECO:0000256" key="19">
    <source>
        <dbReference type="PROSITE-ProRule" id="PRU00333"/>
    </source>
</evidence>
<evidence type="ECO:0000256" key="9">
    <source>
        <dbReference type="ARBA" id="ARBA00022605"/>
    </source>
</evidence>
<dbReference type="CDD" id="cd02070">
    <property type="entry name" value="corrinoid_protein_B12-BD"/>
    <property type="match status" value="1"/>
</dbReference>
<dbReference type="InterPro" id="IPR003759">
    <property type="entry name" value="Cbl-bd_cap"/>
</dbReference>
<dbReference type="Gene3D" id="3.40.50.280">
    <property type="entry name" value="Cobalamin-binding domain"/>
    <property type="match status" value="1"/>
</dbReference>
<evidence type="ECO:0000256" key="6">
    <source>
        <dbReference type="ARBA" id="ARBA00012032"/>
    </source>
</evidence>
<dbReference type="InterPro" id="IPR006158">
    <property type="entry name" value="Cobalamin-bd"/>
</dbReference>
<comment type="similarity">
    <text evidence="5">Belongs to the vitamin-B12 dependent methionine synthase family.</text>
</comment>
<dbReference type="PROSITE" id="PS51337">
    <property type="entry name" value="B12_BINDING_NTER"/>
    <property type="match status" value="1"/>
</dbReference>
<dbReference type="InterPro" id="IPR000489">
    <property type="entry name" value="Pterin-binding_dom"/>
</dbReference>
<evidence type="ECO:0000256" key="11">
    <source>
        <dbReference type="ARBA" id="ARBA00022679"/>
    </source>
</evidence>
<gene>
    <name evidence="24" type="ORF">A2290_03755</name>
</gene>
<comment type="function">
    <text evidence="17">Catalyzes the transfer of a methyl group from methyl-cobalamin to homocysteine, yielding enzyme-bound cob(I)alamin and methionine. Subsequently, remethylates the cofactor using methyltetrahydrofolate.</text>
</comment>
<keyword evidence="15" id="KW-0486">Methionine biosynthesis</keyword>
<keyword evidence="14 19" id="KW-0862">Zinc</keyword>
<evidence type="ECO:0000259" key="20">
    <source>
        <dbReference type="PROSITE" id="PS50970"/>
    </source>
</evidence>
<dbReference type="InterPro" id="IPR050554">
    <property type="entry name" value="Met_Synthase/Corrinoid"/>
</dbReference>
<comment type="cofactor">
    <cofactor evidence="2 19">
        <name>Zn(2+)</name>
        <dbReference type="ChEBI" id="CHEBI:29105"/>
    </cofactor>
</comment>
<comment type="catalytic activity">
    <reaction evidence="1">
        <text>(6S)-5-methyl-5,6,7,8-tetrahydrofolate + L-homocysteine = (6S)-5,6,7,8-tetrahydrofolate + L-methionine</text>
        <dbReference type="Rhea" id="RHEA:11172"/>
        <dbReference type="ChEBI" id="CHEBI:18608"/>
        <dbReference type="ChEBI" id="CHEBI:57453"/>
        <dbReference type="ChEBI" id="CHEBI:57844"/>
        <dbReference type="ChEBI" id="CHEBI:58199"/>
        <dbReference type="EC" id="2.1.1.13"/>
    </reaction>
</comment>
<dbReference type="GO" id="GO:0008705">
    <property type="term" value="F:methionine synthase activity"/>
    <property type="evidence" value="ECO:0007669"/>
    <property type="project" value="UniProtKB-EC"/>
</dbReference>
<dbReference type="Gene3D" id="1.10.1240.10">
    <property type="entry name" value="Methionine synthase domain"/>
    <property type="match status" value="1"/>
</dbReference>
<dbReference type="PROSITE" id="PS51332">
    <property type="entry name" value="B12_BINDING"/>
    <property type="match status" value="1"/>
</dbReference>
<evidence type="ECO:0000256" key="18">
    <source>
        <dbReference type="ARBA" id="ARBA00031040"/>
    </source>
</evidence>
<keyword evidence="9" id="KW-0028">Amino-acid biosynthesis</keyword>
<keyword evidence="16" id="KW-0170">Cobalt</keyword>
<dbReference type="PANTHER" id="PTHR45833:SF1">
    <property type="entry name" value="METHIONINE SYNTHASE"/>
    <property type="match status" value="1"/>
</dbReference>
<dbReference type="GO" id="GO:0046872">
    <property type="term" value="F:metal ion binding"/>
    <property type="evidence" value="ECO:0007669"/>
    <property type="project" value="UniProtKB-KW"/>
</dbReference>
<feature type="binding site" evidence="19">
    <location>
        <position position="206"/>
    </location>
    <ligand>
        <name>Zn(2+)</name>
        <dbReference type="ChEBI" id="CHEBI:29105"/>
    </ligand>
</feature>
<name>A0A1F4S4Y3_UNCSA</name>
<dbReference type="GO" id="GO:0032259">
    <property type="term" value="P:methylation"/>
    <property type="evidence" value="ECO:0007669"/>
    <property type="project" value="UniProtKB-KW"/>
</dbReference>
<dbReference type="GO" id="GO:0050667">
    <property type="term" value="P:homocysteine metabolic process"/>
    <property type="evidence" value="ECO:0007669"/>
    <property type="project" value="TreeGrafter"/>
</dbReference>
<evidence type="ECO:0000256" key="17">
    <source>
        <dbReference type="ARBA" id="ARBA00025552"/>
    </source>
</evidence>
<evidence type="ECO:0000313" key="24">
    <source>
        <dbReference type="EMBL" id="OGC15488.1"/>
    </source>
</evidence>
<evidence type="ECO:0000256" key="16">
    <source>
        <dbReference type="ARBA" id="ARBA00023285"/>
    </source>
</evidence>
<feature type="domain" description="B12-binding" evidence="22">
    <location>
        <begin position="691"/>
        <end position="813"/>
    </location>
</feature>
<dbReference type="InterPro" id="IPR003726">
    <property type="entry name" value="HCY_dom"/>
</dbReference>
<dbReference type="PANTHER" id="PTHR45833">
    <property type="entry name" value="METHIONINE SYNTHASE"/>
    <property type="match status" value="1"/>
</dbReference>
<dbReference type="Proteomes" id="UP000177905">
    <property type="component" value="Unassembled WGS sequence"/>
</dbReference>
<dbReference type="PROSITE" id="PS50970">
    <property type="entry name" value="HCY"/>
    <property type="match status" value="1"/>
</dbReference>
<accession>A0A1F4S4Y3</accession>
<evidence type="ECO:0000256" key="13">
    <source>
        <dbReference type="ARBA" id="ARBA00022723"/>
    </source>
</evidence>
<feature type="binding site" evidence="19">
    <location>
        <position position="271"/>
    </location>
    <ligand>
        <name>Zn(2+)</name>
        <dbReference type="ChEBI" id="CHEBI:29105"/>
    </ligand>
</feature>
<keyword evidence="13 19" id="KW-0479">Metal-binding</keyword>
<evidence type="ECO:0000256" key="1">
    <source>
        <dbReference type="ARBA" id="ARBA00001700"/>
    </source>
</evidence>
<evidence type="ECO:0000259" key="22">
    <source>
        <dbReference type="PROSITE" id="PS51332"/>
    </source>
</evidence>
<dbReference type="GO" id="GO:0046653">
    <property type="term" value="P:tetrahydrofolate metabolic process"/>
    <property type="evidence" value="ECO:0007669"/>
    <property type="project" value="TreeGrafter"/>
</dbReference>
<dbReference type="AlphaFoldDB" id="A0A1F4S4Y3"/>
<feature type="binding site" evidence="19">
    <location>
        <position position="272"/>
    </location>
    <ligand>
        <name>Zn(2+)</name>
        <dbReference type="ChEBI" id="CHEBI:29105"/>
    </ligand>
</feature>
<comment type="cofactor">
    <cofactor evidence="3">
        <name>methylcob(III)alamin</name>
        <dbReference type="ChEBI" id="CHEBI:28115"/>
    </cofactor>
</comment>
<evidence type="ECO:0000256" key="4">
    <source>
        <dbReference type="ARBA" id="ARBA00005178"/>
    </source>
</evidence>
<organism evidence="24 25">
    <name type="scientific">candidate division WOR-1 bacterium RIFOXYB2_FULL_36_35</name>
    <dbReference type="NCBI Taxonomy" id="1802578"/>
    <lineage>
        <taxon>Bacteria</taxon>
        <taxon>Bacillati</taxon>
        <taxon>Saganbacteria</taxon>
    </lineage>
</organism>
<feature type="domain" description="B12-binding N-terminal" evidence="23">
    <location>
        <begin position="597"/>
        <end position="691"/>
    </location>
</feature>
<evidence type="ECO:0000256" key="12">
    <source>
        <dbReference type="ARBA" id="ARBA00022691"/>
    </source>
</evidence>
<evidence type="ECO:0000259" key="21">
    <source>
        <dbReference type="PROSITE" id="PS50972"/>
    </source>
</evidence>
<dbReference type="SUPFAM" id="SSF47644">
    <property type="entry name" value="Methionine synthase domain"/>
    <property type="match status" value="1"/>
</dbReference>
<comment type="pathway">
    <text evidence="4">Amino-acid biosynthesis; L-methionine biosynthesis via de novo pathway; L-methionine from L-homocysteine (MetH route): step 1/1.</text>
</comment>
<dbReference type="InterPro" id="IPR036594">
    <property type="entry name" value="Meth_synthase_dom"/>
</dbReference>
<evidence type="ECO:0000313" key="25">
    <source>
        <dbReference type="Proteomes" id="UP000177905"/>
    </source>
</evidence>
<evidence type="ECO:0000256" key="7">
    <source>
        <dbReference type="ARBA" id="ARBA00013998"/>
    </source>
</evidence>
<dbReference type="Pfam" id="PF00809">
    <property type="entry name" value="Pterin_bind"/>
    <property type="match status" value="1"/>
</dbReference>
<keyword evidence="10" id="KW-0846">Cobalamin</keyword>
<feature type="domain" description="Pterin-binding" evidence="21">
    <location>
        <begin position="321"/>
        <end position="565"/>
    </location>
</feature>
<evidence type="ECO:0000256" key="14">
    <source>
        <dbReference type="ARBA" id="ARBA00022833"/>
    </source>
</evidence>
<dbReference type="SUPFAM" id="SSF82282">
    <property type="entry name" value="Homocysteine S-methyltransferase"/>
    <property type="match status" value="1"/>
</dbReference>
<keyword evidence="12" id="KW-0949">S-adenosyl-L-methionine</keyword>
<dbReference type="GO" id="GO:0005829">
    <property type="term" value="C:cytosol"/>
    <property type="evidence" value="ECO:0007669"/>
    <property type="project" value="TreeGrafter"/>
</dbReference>
<evidence type="ECO:0000256" key="5">
    <source>
        <dbReference type="ARBA" id="ARBA00010398"/>
    </source>
</evidence>
<dbReference type="SMART" id="SM01018">
    <property type="entry name" value="B12-binding_2"/>
    <property type="match status" value="1"/>
</dbReference>
<evidence type="ECO:0000256" key="10">
    <source>
        <dbReference type="ARBA" id="ARBA00022628"/>
    </source>
</evidence>
<dbReference type="SUPFAM" id="SSF52242">
    <property type="entry name" value="Cobalamin (vitamin B12)-binding domain"/>
    <property type="match status" value="1"/>
</dbReference>
<evidence type="ECO:0000256" key="3">
    <source>
        <dbReference type="ARBA" id="ARBA00001956"/>
    </source>
</evidence>
<dbReference type="EC" id="2.1.1.13" evidence="6"/>
<dbReference type="SUPFAM" id="SSF51717">
    <property type="entry name" value="Dihydropteroate synthetase-like"/>
    <property type="match status" value="1"/>
</dbReference>
<dbReference type="EMBL" id="MEUA01000019">
    <property type="protein sequence ID" value="OGC15488.1"/>
    <property type="molecule type" value="Genomic_DNA"/>
</dbReference>
<dbReference type="Pfam" id="PF02607">
    <property type="entry name" value="B12-binding_2"/>
    <property type="match status" value="1"/>
</dbReference>
<dbReference type="GO" id="GO:0031419">
    <property type="term" value="F:cobalamin binding"/>
    <property type="evidence" value="ECO:0007669"/>
    <property type="project" value="UniProtKB-KW"/>
</dbReference>
<evidence type="ECO:0000256" key="8">
    <source>
        <dbReference type="ARBA" id="ARBA00022603"/>
    </source>
</evidence>
<dbReference type="Pfam" id="PF02310">
    <property type="entry name" value="B12-binding"/>
    <property type="match status" value="1"/>
</dbReference>
<proteinExistence type="inferred from homology"/>
<dbReference type="InterPro" id="IPR036724">
    <property type="entry name" value="Cobalamin-bd_sf"/>
</dbReference>
<comment type="caution">
    <text evidence="24">The sequence shown here is derived from an EMBL/GenBank/DDBJ whole genome shotgun (WGS) entry which is preliminary data.</text>
</comment>
<dbReference type="UniPathway" id="UPA00051">
    <property type="reaction ID" value="UER00081"/>
</dbReference>
<evidence type="ECO:0000256" key="15">
    <source>
        <dbReference type="ARBA" id="ARBA00023167"/>
    </source>
</evidence>
<keyword evidence="11 19" id="KW-0808">Transferase</keyword>
<evidence type="ECO:0000259" key="23">
    <source>
        <dbReference type="PROSITE" id="PS51337"/>
    </source>
</evidence>
<dbReference type="Pfam" id="PF02574">
    <property type="entry name" value="S-methyl_trans"/>
    <property type="match status" value="1"/>
</dbReference>
<sequence length="813" mass="88777">MSKFTEIVGKNVLIIDGAMGSLLMEGGIKPEEGFDIQNIKNPELIKSIHKKYVDAGADIIETNTFGANRLKLKDYKLEDKVLEINKAGVMLAKEIAGNEVFVCGSIGPLGKLLEPLGEISFDLASEVFSEQAKAMEDAGADCLCIETISDLQEMRAAIIGIKEKTKLPIIASMTYDENGTTIFGTPPEAAVVVLESLGVDVISINCSSGPAGILPIAQKILSESKKPVMVMPNAGMPVIENDKTIYKMTPDEFSEYSKKFFQMGIAIIGGCCGTTPEHISSIRQKIPRATKLKKEKIFLVAPFRTRFASRSKVVELNPNKLLTIGERINPTGRKPLREDIKSKEFILIREEAVSQTKNLADLLDVNISIPEGDDTNNMKEAVSIVQKAVPTPLSIDSPSPSGIESGLKEFCGKAMLNSVNAKTESLEKMLPLAKKYGAAIIGLTLDEKGIPSNHEERVEIAGKIVRKALKIGIPKEDIFIDNLVITAGVGLNASLETLKAIPIIKEKYGVKTSLGISNISHGLPNRSKINAIFLQLAILYGLDAAIIDLNDPEIRKTAERKLAFIGDKEKKKKNLIIKLKSEIENSHKHKNHQNIIKKTKDIKFKNLKNIKDAVLDGDLKLMKILVQDALAKKVDPQKIIDEALTSAMEEVGDLFSRKIYFLPQVLSSAETMTVGFNLCKEKIPKENKKNIGKILIATVHGDIHDIGKNIVKMLLENHGFIVIDMGKDVATDKIIETAKKEKPNAIALSALLTTTMLEMKNITMKLKAEGLNIPVIIGGAVVTDDYAERINASYGADAAQAVKLAKNIIEKAH</sequence>
<dbReference type="PROSITE" id="PS50972">
    <property type="entry name" value="PTERIN_BINDING"/>
    <property type="match status" value="1"/>
</dbReference>
<dbReference type="Gene3D" id="3.20.20.20">
    <property type="entry name" value="Dihydropteroate synthase-like"/>
    <property type="match status" value="1"/>
</dbReference>
<keyword evidence="8 19" id="KW-0489">Methyltransferase</keyword>
<feature type="domain" description="Hcy-binding" evidence="20">
    <location>
        <begin position="1"/>
        <end position="286"/>
    </location>
</feature>
<reference evidence="24 25" key="1">
    <citation type="journal article" date="2016" name="Nat. Commun.">
        <title>Thousands of microbial genomes shed light on interconnected biogeochemical processes in an aquifer system.</title>
        <authorList>
            <person name="Anantharaman K."/>
            <person name="Brown C.T."/>
            <person name="Hug L.A."/>
            <person name="Sharon I."/>
            <person name="Castelle C.J."/>
            <person name="Probst A.J."/>
            <person name="Thomas B.C."/>
            <person name="Singh A."/>
            <person name="Wilkins M.J."/>
            <person name="Karaoz U."/>
            <person name="Brodie E.L."/>
            <person name="Williams K.H."/>
            <person name="Hubbard S.S."/>
            <person name="Banfield J.F."/>
        </authorList>
    </citation>
    <scope>NUCLEOTIDE SEQUENCE [LARGE SCALE GENOMIC DNA]</scope>
</reference>
<dbReference type="InterPro" id="IPR011005">
    <property type="entry name" value="Dihydropteroate_synth-like_sf"/>
</dbReference>